<dbReference type="Pfam" id="PF02021">
    <property type="entry name" value="UPF0102"/>
    <property type="match status" value="1"/>
</dbReference>
<comment type="similarity">
    <text evidence="1 2">Belongs to the UPF0102 family.</text>
</comment>
<proteinExistence type="inferred from homology"/>
<dbReference type="NCBIfam" id="TIGR00252">
    <property type="entry name" value="YraN family protein"/>
    <property type="match status" value="1"/>
</dbReference>
<dbReference type="STRING" id="1770053.SAMN05216551_105239"/>
<dbReference type="NCBIfam" id="NF009150">
    <property type="entry name" value="PRK12497.1-3"/>
    <property type="match status" value="1"/>
</dbReference>
<dbReference type="InterPro" id="IPR011335">
    <property type="entry name" value="Restrct_endonuc-II-like"/>
</dbReference>
<dbReference type="SUPFAM" id="SSF52980">
    <property type="entry name" value="Restriction endonuclease-like"/>
    <property type="match status" value="1"/>
</dbReference>
<reference evidence="5" key="1">
    <citation type="submission" date="2016-09" db="EMBL/GenBank/DDBJ databases">
        <authorList>
            <person name="Varghese N."/>
            <person name="Submissions S."/>
        </authorList>
    </citation>
    <scope>NUCLEOTIDE SEQUENCE [LARGE SCALE GENOMIC DNA]</scope>
    <source>
        <strain evidence="5">JS23</strain>
    </source>
</reference>
<gene>
    <name evidence="4" type="ORF">SAMN05216551_105239</name>
</gene>
<evidence type="ECO:0000313" key="4">
    <source>
        <dbReference type="EMBL" id="SDV48621.1"/>
    </source>
</evidence>
<protein>
    <recommendedName>
        <fullName evidence="2">UPF0102 protein SAMN05216551_105239</fullName>
    </recommendedName>
</protein>
<dbReference type="EMBL" id="FNLO01000005">
    <property type="protein sequence ID" value="SDV48621.1"/>
    <property type="molecule type" value="Genomic_DNA"/>
</dbReference>
<evidence type="ECO:0000256" key="1">
    <source>
        <dbReference type="ARBA" id="ARBA00006738"/>
    </source>
</evidence>
<dbReference type="InterPro" id="IPR011856">
    <property type="entry name" value="tRNA_endonuc-like_dom_sf"/>
</dbReference>
<dbReference type="Proteomes" id="UP000243719">
    <property type="component" value="Unassembled WGS sequence"/>
</dbReference>
<dbReference type="HAMAP" id="MF_00048">
    <property type="entry name" value="UPF0102"/>
    <property type="match status" value="1"/>
</dbReference>
<name>A0A1H2PRD1_9BURK</name>
<sequence>MSGQRSGARKKRAFRSAVNASAAQPASVTDAACAGISKDVVAPATLETLPGERRVDCRWSLRHALFLRRSRAVSGQTAVPQADAPGVTTSSARSSTHSDMGVAGGCAQRAAPAIPSARPVTTARISGACAAAKLRPADAHGAAWRRSPVALGSDFESRACRYLRWRGLRVEARNVRVRGGELDLVMWDGDTLVFVEVRARRGPSHGGALASIDAVKRHRLRCAAARYLLRWRGHAPPCRFDVVAFEDGRTCWLRDAFRDE</sequence>
<evidence type="ECO:0000256" key="3">
    <source>
        <dbReference type="SAM" id="MobiDB-lite"/>
    </source>
</evidence>
<dbReference type="AlphaFoldDB" id="A0A1H2PRD1"/>
<dbReference type="PANTHER" id="PTHR34039">
    <property type="entry name" value="UPF0102 PROTEIN YRAN"/>
    <property type="match status" value="1"/>
</dbReference>
<dbReference type="PANTHER" id="PTHR34039:SF1">
    <property type="entry name" value="UPF0102 PROTEIN YRAN"/>
    <property type="match status" value="1"/>
</dbReference>
<organism evidence="4 5">
    <name type="scientific">Chitinasiproducens palmae</name>
    <dbReference type="NCBI Taxonomy" id="1770053"/>
    <lineage>
        <taxon>Bacteria</taxon>
        <taxon>Pseudomonadati</taxon>
        <taxon>Pseudomonadota</taxon>
        <taxon>Betaproteobacteria</taxon>
        <taxon>Burkholderiales</taxon>
        <taxon>Burkholderiaceae</taxon>
        <taxon>Chitinasiproducens</taxon>
    </lineage>
</organism>
<feature type="region of interest" description="Disordered" evidence="3">
    <location>
        <begin position="76"/>
        <end position="103"/>
    </location>
</feature>
<dbReference type="GO" id="GO:0003676">
    <property type="term" value="F:nucleic acid binding"/>
    <property type="evidence" value="ECO:0007669"/>
    <property type="project" value="InterPro"/>
</dbReference>
<dbReference type="Gene3D" id="3.40.1350.10">
    <property type="match status" value="1"/>
</dbReference>
<evidence type="ECO:0000256" key="2">
    <source>
        <dbReference type="HAMAP-Rule" id="MF_00048"/>
    </source>
</evidence>
<keyword evidence="5" id="KW-1185">Reference proteome</keyword>
<evidence type="ECO:0000313" key="5">
    <source>
        <dbReference type="Proteomes" id="UP000243719"/>
    </source>
</evidence>
<dbReference type="InterPro" id="IPR003509">
    <property type="entry name" value="UPF0102_YraN-like"/>
</dbReference>
<accession>A0A1H2PRD1</accession>
<feature type="region of interest" description="Disordered" evidence="3">
    <location>
        <begin position="1"/>
        <end position="21"/>
    </location>
</feature>
<feature type="compositionally biased region" description="Polar residues" evidence="3">
    <location>
        <begin position="87"/>
        <end position="98"/>
    </location>
</feature>